<keyword evidence="6" id="KW-0067">ATP-binding</keyword>
<dbReference type="InterPro" id="IPR011709">
    <property type="entry name" value="DEAD-box_helicase_OB_fold"/>
</dbReference>
<feature type="compositionally biased region" description="Acidic residues" evidence="8">
    <location>
        <begin position="220"/>
        <end position="231"/>
    </location>
</feature>
<dbReference type="GO" id="GO:0003724">
    <property type="term" value="F:RNA helicase activity"/>
    <property type="evidence" value="ECO:0007669"/>
    <property type="project" value="UniProtKB-EC"/>
</dbReference>
<dbReference type="eggNOG" id="KOG0922">
    <property type="taxonomic scope" value="Eukaryota"/>
</dbReference>
<dbReference type="InterPro" id="IPR027417">
    <property type="entry name" value="P-loop_NTPase"/>
</dbReference>
<evidence type="ECO:0000256" key="5">
    <source>
        <dbReference type="ARBA" id="ARBA00022806"/>
    </source>
</evidence>
<dbReference type="InterPro" id="IPR011545">
    <property type="entry name" value="DEAD/DEAH_box_helicase_dom"/>
</dbReference>
<proteinExistence type="inferred from homology"/>
<feature type="domain" description="Helicase C-terminal" evidence="10">
    <location>
        <begin position="286"/>
        <end position="457"/>
    </location>
</feature>
<evidence type="ECO:0000259" key="9">
    <source>
        <dbReference type="PROSITE" id="PS51192"/>
    </source>
</evidence>
<dbReference type="CDD" id="cd18791">
    <property type="entry name" value="SF2_C_RHA"/>
    <property type="match status" value="1"/>
</dbReference>
<dbReference type="InterPro" id="IPR014001">
    <property type="entry name" value="Helicase_ATP-bd"/>
</dbReference>
<comment type="similarity">
    <text evidence="1">Belongs to the DEAD box helicase family. DEAH subfamily.</text>
</comment>
<dbReference type="InterPro" id="IPR048333">
    <property type="entry name" value="HA2_WH"/>
</dbReference>
<dbReference type="PANTHER" id="PTHR18934">
    <property type="entry name" value="ATP-DEPENDENT RNA HELICASE"/>
    <property type="match status" value="1"/>
</dbReference>
<evidence type="ECO:0000259" key="10">
    <source>
        <dbReference type="PROSITE" id="PS51194"/>
    </source>
</evidence>
<dbReference type="Pfam" id="PF00270">
    <property type="entry name" value="DEAD"/>
    <property type="match status" value="1"/>
</dbReference>
<evidence type="ECO:0000256" key="4">
    <source>
        <dbReference type="ARBA" id="ARBA00022801"/>
    </source>
</evidence>
<dbReference type="KEGG" id="bpg:Bathy03g04810"/>
<dbReference type="SMART" id="SM00490">
    <property type="entry name" value="HELICc"/>
    <property type="match status" value="1"/>
</dbReference>
<dbReference type="InterPro" id="IPR007502">
    <property type="entry name" value="Helicase-assoc_dom"/>
</dbReference>
<evidence type="ECO:0000256" key="3">
    <source>
        <dbReference type="ARBA" id="ARBA00022741"/>
    </source>
</evidence>
<dbReference type="OrthoDB" id="10253254at2759"/>
<keyword evidence="5 11" id="KW-0347">Helicase</keyword>
<reference evidence="11 12" key="1">
    <citation type="submission" date="2011-10" db="EMBL/GenBank/DDBJ databases">
        <authorList>
            <person name="Genoscope - CEA"/>
        </authorList>
    </citation>
    <scope>NUCLEOTIDE SEQUENCE [LARGE SCALE GENOMIC DNA]</scope>
    <source>
        <strain evidence="11 12">RCC 1105</strain>
    </source>
</reference>
<evidence type="ECO:0000256" key="8">
    <source>
        <dbReference type="SAM" id="MobiDB-lite"/>
    </source>
</evidence>
<feature type="region of interest" description="Disordered" evidence="8">
    <location>
        <begin position="220"/>
        <end position="248"/>
    </location>
</feature>
<keyword evidence="12" id="KW-1185">Reference proteome</keyword>
<dbReference type="Pfam" id="PF00271">
    <property type="entry name" value="Helicase_C"/>
    <property type="match status" value="1"/>
</dbReference>
<dbReference type="SMART" id="SM00847">
    <property type="entry name" value="HA2"/>
    <property type="match status" value="1"/>
</dbReference>
<evidence type="ECO:0000313" key="12">
    <source>
        <dbReference type="Proteomes" id="UP000198341"/>
    </source>
</evidence>
<dbReference type="GO" id="GO:0016787">
    <property type="term" value="F:hydrolase activity"/>
    <property type="evidence" value="ECO:0007669"/>
    <property type="project" value="UniProtKB-KW"/>
</dbReference>
<sequence>MHPPPSRCSNSRHDGKRERFQHQQRKDQNQNHVSSLRLPIQKHEREILYLLERHQVVIIIGQTGCGKTTQICQYLRKAKWTIPGEKMVCVTQPRRASAQTVAMRVCEEIFASNSSSSSQRCCLGGTVGVSVRFETMKSSETEILFCTDGSLLRELLEDPLLQKYSAVMVDEAHERSLNTDVLLGLLKKVTRKRKELRVIVSSATIDAEAFREFFRAETEELELEEDEEEEEKEKKKKGNDDGKFSSSYDQPAILSVEGRRQHPVRTFYSEEPVANYIKASAECAMNIVRLDLRNNPGDILIFLTGEKEVEECADILEEHLLSERLDREVLVCPFYAGLNNAKQARAFRAPPRNARKIIIATNIAETSVTIEGVSYVVDCGFVKIKAFDCERNSETLQVVRASSSSAKQRAGRAGRVRPGTCFRLYPEKYFASLDKTSAPEIIRADIAGTILQLKALGIDNIAHFDWFEAPPVKHVVVALELLHALGAIDDDAKLTSVVGAKLAELPLEPKLGKALLAGCDYGCANEMLTICSYFSIENTCFLPARGGTTSRNLLDEAKANFAAREGDGITSLNIQRGYAWNDRNRRGFCEENYLNFRTVQRVQSVRAQLKKLLTQRLDCMLIDNNRSNDEDKEKKLESILRAICAGFFSNAATLAPYGGGGSDDGAAKYLTIRNKRTVYVHQSSILYGVSSGLPQVVVYQTAEVNNENKEYIRNVSSVGDLRWFKDVAGHYYTF</sequence>
<feature type="region of interest" description="Disordered" evidence="8">
    <location>
        <begin position="1"/>
        <end position="37"/>
    </location>
</feature>
<accession>K8EC08</accession>
<dbReference type="EMBL" id="FO082276">
    <property type="protein sequence ID" value="CCO15502.1"/>
    <property type="molecule type" value="Genomic_DNA"/>
</dbReference>
<dbReference type="AlphaFoldDB" id="K8EC08"/>
<evidence type="ECO:0000256" key="2">
    <source>
        <dbReference type="ARBA" id="ARBA00012552"/>
    </source>
</evidence>
<evidence type="ECO:0000256" key="6">
    <source>
        <dbReference type="ARBA" id="ARBA00022840"/>
    </source>
</evidence>
<dbReference type="GeneID" id="19017018"/>
<dbReference type="Pfam" id="PF21010">
    <property type="entry name" value="HA2_C"/>
    <property type="match status" value="1"/>
</dbReference>
<organism evidence="11 12">
    <name type="scientific">Bathycoccus prasinos</name>
    <dbReference type="NCBI Taxonomy" id="41875"/>
    <lineage>
        <taxon>Eukaryota</taxon>
        <taxon>Viridiplantae</taxon>
        <taxon>Chlorophyta</taxon>
        <taxon>Mamiellophyceae</taxon>
        <taxon>Mamiellales</taxon>
        <taxon>Bathycoccaceae</taxon>
        <taxon>Bathycoccus</taxon>
    </lineage>
</organism>
<dbReference type="STRING" id="41875.K8EC08"/>
<dbReference type="InterPro" id="IPR002464">
    <property type="entry name" value="DNA/RNA_helicase_DEAH_CS"/>
</dbReference>
<dbReference type="RefSeq" id="XP_007514065.1">
    <property type="nucleotide sequence ID" value="XM_007514003.1"/>
</dbReference>
<protein>
    <recommendedName>
        <fullName evidence="2">RNA helicase</fullName>
        <ecNumber evidence="2">3.6.4.13</ecNumber>
    </recommendedName>
</protein>
<dbReference type="PROSITE" id="PS51192">
    <property type="entry name" value="HELICASE_ATP_BIND_1"/>
    <property type="match status" value="1"/>
</dbReference>
<dbReference type="SUPFAM" id="SSF52540">
    <property type="entry name" value="P-loop containing nucleoside triphosphate hydrolases"/>
    <property type="match status" value="1"/>
</dbReference>
<evidence type="ECO:0000256" key="1">
    <source>
        <dbReference type="ARBA" id="ARBA00008792"/>
    </source>
</evidence>
<dbReference type="Pfam" id="PF04408">
    <property type="entry name" value="WHD_HA2"/>
    <property type="match status" value="1"/>
</dbReference>
<dbReference type="GO" id="GO:0003723">
    <property type="term" value="F:RNA binding"/>
    <property type="evidence" value="ECO:0007669"/>
    <property type="project" value="TreeGrafter"/>
</dbReference>
<keyword evidence="3" id="KW-0547">Nucleotide-binding</keyword>
<keyword evidence="4" id="KW-0378">Hydrolase</keyword>
<name>K8EC08_9CHLO</name>
<dbReference type="EC" id="3.6.4.13" evidence="2"/>
<evidence type="ECO:0000313" key="11">
    <source>
        <dbReference type="EMBL" id="CCO15502.1"/>
    </source>
</evidence>
<gene>
    <name evidence="11" type="ORF">Bathy03g04810</name>
</gene>
<dbReference type="PANTHER" id="PTHR18934:SF136">
    <property type="entry name" value="ATP-DEPENDENT RNA HELICASE DHX35-RELATED"/>
    <property type="match status" value="1"/>
</dbReference>
<dbReference type="SMART" id="SM00487">
    <property type="entry name" value="DEXDc"/>
    <property type="match status" value="1"/>
</dbReference>
<dbReference type="FunFam" id="3.40.50.300:FF:000578">
    <property type="entry name" value="probable ATP-dependent RNA helicase DHX35"/>
    <property type="match status" value="1"/>
</dbReference>
<dbReference type="PROSITE" id="PS51194">
    <property type="entry name" value="HELICASE_CTER"/>
    <property type="match status" value="1"/>
</dbReference>
<dbReference type="GO" id="GO:0005524">
    <property type="term" value="F:ATP binding"/>
    <property type="evidence" value="ECO:0007669"/>
    <property type="project" value="UniProtKB-KW"/>
</dbReference>
<comment type="catalytic activity">
    <reaction evidence="7">
        <text>ATP + H2O = ADP + phosphate + H(+)</text>
        <dbReference type="Rhea" id="RHEA:13065"/>
        <dbReference type="ChEBI" id="CHEBI:15377"/>
        <dbReference type="ChEBI" id="CHEBI:15378"/>
        <dbReference type="ChEBI" id="CHEBI:30616"/>
        <dbReference type="ChEBI" id="CHEBI:43474"/>
        <dbReference type="ChEBI" id="CHEBI:456216"/>
        <dbReference type="EC" id="3.6.4.13"/>
    </reaction>
</comment>
<dbReference type="Gene3D" id="3.40.50.300">
    <property type="entry name" value="P-loop containing nucleotide triphosphate hydrolases"/>
    <property type="match status" value="2"/>
</dbReference>
<feature type="compositionally biased region" description="Basic and acidic residues" evidence="8">
    <location>
        <begin position="11"/>
        <end position="29"/>
    </location>
</feature>
<dbReference type="Proteomes" id="UP000198341">
    <property type="component" value="Chromosome 3"/>
</dbReference>
<dbReference type="InterPro" id="IPR001650">
    <property type="entry name" value="Helicase_C-like"/>
</dbReference>
<evidence type="ECO:0000256" key="7">
    <source>
        <dbReference type="ARBA" id="ARBA00047984"/>
    </source>
</evidence>
<dbReference type="Pfam" id="PF07717">
    <property type="entry name" value="OB_NTP_bind"/>
    <property type="match status" value="1"/>
</dbReference>
<dbReference type="PROSITE" id="PS00690">
    <property type="entry name" value="DEAH_ATP_HELICASE"/>
    <property type="match status" value="1"/>
</dbReference>
<dbReference type="Gene3D" id="1.20.120.1080">
    <property type="match status" value="1"/>
</dbReference>
<feature type="domain" description="Helicase ATP-binding" evidence="9">
    <location>
        <begin position="48"/>
        <end position="223"/>
    </location>
</feature>